<evidence type="ECO:0000256" key="5">
    <source>
        <dbReference type="ARBA" id="ARBA00023212"/>
    </source>
</evidence>
<dbReference type="Gene3D" id="1.20.5.110">
    <property type="match status" value="1"/>
</dbReference>
<dbReference type="EMBL" id="JAJJMB010010315">
    <property type="protein sequence ID" value="KAI3909606.1"/>
    <property type="molecule type" value="Genomic_DNA"/>
</dbReference>
<evidence type="ECO:0000256" key="1">
    <source>
        <dbReference type="ARBA" id="ARBA00004245"/>
    </source>
</evidence>
<keyword evidence="4" id="KW-0175">Coiled coil</keyword>
<dbReference type="GO" id="GO:0044877">
    <property type="term" value="F:protein-containing complex binding"/>
    <property type="evidence" value="ECO:0007669"/>
    <property type="project" value="InterPro"/>
</dbReference>
<dbReference type="GO" id="GO:0031209">
    <property type="term" value="C:SCAR complex"/>
    <property type="evidence" value="ECO:0007669"/>
    <property type="project" value="InterPro"/>
</dbReference>
<keyword evidence="3" id="KW-0963">Cytoplasm</keyword>
<dbReference type="GO" id="GO:0005856">
    <property type="term" value="C:cytoskeleton"/>
    <property type="evidence" value="ECO:0007669"/>
    <property type="project" value="UniProtKB-SubCell"/>
</dbReference>
<reference evidence="7" key="1">
    <citation type="submission" date="2022-04" db="EMBL/GenBank/DDBJ databases">
        <title>A functionally conserved STORR gene fusion in Papaver species that diverged 16.8 million years ago.</title>
        <authorList>
            <person name="Catania T."/>
        </authorList>
    </citation>
    <scope>NUCLEOTIDE SEQUENCE</scope>
    <source>
        <strain evidence="7">S-188037</strain>
    </source>
</reference>
<dbReference type="Proteomes" id="UP001202328">
    <property type="component" value="Unassembled WGS sequence"/>
</dbReference>
<keyword evidence="6" id="KW-0472">Membrane</keyword>
<evidence type="ECO:0000313" key="7">
    <source>
        <dbReference type="EMBL" id="KAI3909606.1"/>
    </source>
</evidence>
<accession>A0AAD4SKA5</accession>
<keyword evidence="8" id="KW-1185">Reference proteome</keyword>
<evidence type="ECO:0000256" key="4">
    <source>
        <dbReference type="ARBA" id="ARBA00023054"/>
    </source>
</evidence>
<keyword evidence="6" id="KW-0812">Transmembrane</keyword>
<proteinExistence type="inferred from homology"/>
<feature type="transmembrane region" description="Helical" evidence="6">
    <location>
        <begin position="39"/>
        <end position="59"/>
    </location>
</feature>
<gene>
    <name evidence="7" type="ORF">MKW98_014023</name>
</gene>
<protein>
    <submittedName>
        <fullName evidence="7">Uncharacterized protein</fullName>
    </submittedName>
</protein>
<dbReference type="AlphaFoldDB" id="A0AAD4SKA5"/>
<organism evidence="7 8">
    <name type="scientific">Papaver atlanticum</name>
    <dbReference type="NCBI Taxonomy" id="357466"/>
    <lineage>
        <taxon>Eukaryota</taxon>
        <taxon>Viridiplantae</taxon>
        <taxon>Streptophyta</taxon>
        <taxon>Embryophyta</taxon>
        <taxon>Tracheophyta</taxon>
        <taxon>Spermatophyta</taxon>
        <taxon>Magnoliopsida</taxon>
        <taxon>Ranunculales</taxon>
        <taxon>Papaveraceae</taxon>
        <taxon>Papaveroideae</taxon>
        <taxon>Papaver</taxon>
    </lineage>
</organism>
<comment type="subcellular location">
    <subcellularLocation>
        <location evidence="1">Cytoplasm</location>
        <location evidence="1">Cytoskeleton</location>
    </subcellularLocation>
</comment>
<dbReference type="InterPro" id="IPR033378">
    <property type="entry name" value="BRICK1"/>
</dbReference>
<dbReference type="PANTHER" id="PTHR33668">
    <property type="entry name" value="PROTEIN BRICK1"/>
    <property type="match status" value="1"/>
</dbReference>
<evidence type="ECO:0000313" key="8">
    <source>
        <dbReference type="Proteomes" id="UP001202328"/>
    </source>
</evidence>
<dbReference type="GO" id="GO:0007015">
    <property type="term" value="P:actin filament organization"/>
    <property type="evidence" value="ECO:0007669"/>
    <property type="project" value="InterPro"/>
</dbReference>
<evidence type="ECO:0000256" key="2">
    <source>
        <dbReference type="ARBA" id="ARBA00005620"/>
    </source>
</evidence>
<keyword evidence="5" id="KW-0206">Cytoskeleton</keyword>
<comment type="caution">
    <text evidence="7">The sequence shown here is derived from an EMBL/GenBank/DDBJ whole genome shotgun (WGS) entry which is preliminary data.</text>
</comment>
<evidence type="ECO:0000256" key="6">
    <source>
        <dbReference type="SAM" id="Phobius"/>
    </source>
</evidence>
<keyword evidence="6" id="KW-1133">Transmembrane helix</keyword>
<name>A0AAD4SKA5_9MAGN</name>
<dbReference type="GO" id="GO:0008064">
    <property type="term" value="P:regulation of actin polymerization or depolymerization"/>
    <property type="evidence" value="ECO:0007669"/>
    <property type="project" value="TreeGrafter"/>
</dbReference>
<sequence length="79" mass="9010">MSRGGGVWITNAVNVGIALQASWENREFISNISINVRRLFGFLINFDGCTELLLIISWFNLKCFFLLQMPTNTALSVYY</sequence>
<evidence type="ECO:0000256" key="3">
    <source>
        <dbReference type="ARBA" id="ARBA00022490"/>
    </source>
</evidence>
<dbReference type="PANTHER" id="PTHR33668:SF1">
    <property type="entry name" value="PROTEIN BRICK1"/>
    <property type="match status" value="1"/>
</dbReference>
<comment type="similarity">
    <text evidence="2">Belongs to the BRK1 family.</text>
</comment>
<dbReference type="GO" id="GO:0048870">
    <property type="term" value="P:cell motility"/>
    <property type="evidence" value="ECO:0007669"/>
    <property type="project" value="TreeGrafter"/>
</dbReference>